<sequence length="103" mass="11211">MEVMRITLCDVNVYGIINTNDQEDENQDFPVDPDELSSLAHSCVQKPGAPFWQKPGSATKSIGSTYSKSSSATFINLVRNPLEPEAITGPFSVMCTIVTMIIA</sequence>
<gene>
    <name evidence="1" type="ORF">L2E82_22047</name>
</gene>
<protein>
    <submittedName>
        <fullName evidence="1">Uncharacterized protein</fullName>
    </submittedName>
</protein>
<comment type="caution">
    <text evidence="1">The sequence shown here is derived from an EMBL/GenBank/DDBJ whole genome shotgun (WGS) entry which is preliminary data.</text>
</comment>
<keyword evidence="2" id="KW-1185">Reference proteome</keyword>
<organism evidence="1 2">
    <name type="scientific">Cichorium intybus</name>
    <name type="common">Chicory</name>
    <dbReference type="NCBI Taxonomy" id="13427"/>
    <lineage>
        <taxon>Eukaryota</taxon>
        <taxon>Viridiplantae</taxon>
        <taxon>Streptophyta</taxon>
        <taxon>Embryophyta</taxon>
        <taxon>Tracheophyta</taxon>
        <taxon>Spermatophyta</taxon>
        <taxon>Magnoliopsida</taxon>
        <taxon>eudicotyledons</taxon>
        <taxon>Gunneridae</taxon>
        <taxon>Pentapetalae</taxon>
        <taxon>asterids</taxon>
        <taxon>campanulids</taxon>
        <taxon>Asterales</taxon>
        <taxon>Asteraceae</taxon>
        <taxon>Cichorioideae</taxon>
        <taxon>Cichorieae</taxon>
        <taxon>Cichoriinae</taxon>
        <taxon>Cichorium</taxon>
    </lineage>
</organism>
<reference evidence="2" key="1">
    <citation type="journal article" date="2022" name="Mol. Ecol. Resour.">
        <title>The genomes of chicory, endive, great burdock and yacon provide insights into Asteraceae palaeo-polyploidization history and plant inulin production.</title>
        <authorList>
            <person name="Fan W."/>
            <person name="Wang S."/>
            <person name="Wang H."/>
            <person name="Wang A."/>
            <person name="Jiang F."/>
            <person name="Liu H."/>
            <person name="Zhao H."/>
            <person name="Xu D."/>
            <person name="Zhang Y."/>
        </authorList>
    </citation>
    <scope>NUCLEOTIDE SEQUENCE [LARGE SCALE GENOMIC DNA]</scope>
    <source>
        <strain evidence="2">cv. Punajuju</strain>
    </source>
</reference>
<name>A0ACB9DX57_CICIN</name>
<evidence type="ECO:0000313" key="1">
    <source>
        <dbReference type="EMBL" id="KAI3751041.1"/>
    </source>
</evidence>
<evidence type="ECO:0000313" key="2">
    <source>
        <dbReference type="Proteomes" id="UP001055811"/>
    </source>
</evidence>
<proteinExistence type="predicted"/>
<accession>A0ACB9DX57</accession>
<reference evidence="1 2" key="2">
    <citation type="journal article" date="2022" name="Mol. Ecol. Resour.">
        <title>The genomes of chicory, endive, great burdock and yacon provide insights into Asteraceae paleo-polyploidization history and plant inulin production.</title>
        <authorList>
            <person name="Fan W."/>
            <person name="Wang S."/>
            <person name="Wang H."/>
            <person name="Wang A."/>
            <person name="Jiang F."/>
            <person name="Liu H."/>
            <person name="Zhao H."/>
            <person name="Xu D."/>
            <person name="Zhang Y."/>
        </authorList>
    </citation>
    <scope>NUCLEOTIDE SEQUENCE [LARGE SCALE GENOMIC DNA]</scope>
    <source>
        <strain evidence="2">cv. Punajuju</strain>
        <tissue evidence="1">Leaves</tissue>
    </source>
</reference>
<dbReference type="EMBL" id="CM042012">
    <property type="protein sequence ID" value="KAI3751041.1"/>
    <property type="molecule type" value="Genomic_DNA"/>
</dbReference>
<dbReference type="Proteomes" id="UP001055811">
    <property type="component" value="Linkage Group LG04"/>
</dbReference>